<dbReference type="EMBL" id="LZPO01077217">
    <property type="protein sequence ID" value="OBS67768.1"/>
    <property type="molecule type" value="Genomic_DNA"/>
</dbReference>
<dbReference type="Proteomes" id="UP000092124">
    <property type="component" value="Unassembled WGS sequence"/>
</dbReference>
<dbReference type="InterPro" id="IPR003961">
    <property type="entry name" value="FN3_dom"/>
</dbReference>
<dbReference type="InterPro" id="IPR036116">
    <property type="entry name" value="FN3_sf"/>
</dbReference>
<reference evidence="2 3" key="1">
    <citation type="submission" date="2016-06" db="EMBL/GenBank/DDBJ databases">
        <title>The Draft Genome Sequence and Annotation of the Desert Woodrat Neotoma lepida.</title>
        <authorList>
            <person name="Campbell M."/>
            <person name="Oakeson K.F."/>
            <person name="Yandell M."/>
            <person name="Halpert J.R."/>
            <person name="Dearing D."/>
        </authorList>
    </citation>
    <scope>NUCLEOTIDE SEQUENCE [LARGE SCALE GENOMIC DNA]</scope>
    <source>
        <strain evidence="2">417</strain>
        <tissue evidence="2">Liver</tissue>
    </source>
</reference>
<accession>A0A1A6GNA3</accession>
<protein>
    <recommendedName>
        <fullName evidence="1">Fibronectin type-III domain-containing protein</fullName>
    </recommendedName>
</protein>
<dbReference type="Pfam" id="PF00041">
    <property type="entry name" value="fn3"/>
    <property type="match status" value="1"/>
</dbReference>
<proteinExistence type="predicted"/>
<comment type="caution">
    <text evidence="2">The sequence shown here is derived from an EMBL/GenBank/DDBJ whole genome shotgun (WGS) entry which is preliminary data.</text>
</comment>
<sequence length="105" mass="11419">VDVSNAIYGTGYDITLSSISATTYSSPVSRTVTTNVTTGERVGSAGILLSWNTPPNPNGRILSYVIKYKEVCPWMQTAYTRARAKPDSLEVLLTNLNPGTTYEIK</sequence>
<dbReference type="STRING" id="56216.A0A1A6GNA3"/>
<dbReference type="SUPFAM" id="SSF49265">
    <property type="entry name" value="Fibronectin type III"/>
    <property type="match status" value="1"/>
</dbReference>
<dbReference type="FunFam" id="2.60.40.10:FF:000937">
    <property type="entry name" value="phosphatidylinositol phosphatase PTPRQ isoform X1"/>
    <property type="match status" value="1"/>
</dbReference>
<dbReference type="Gene3D" id="2.60.40.10">
    <property type="entry name" value="Immunoglobulins"/>
    <property type="match status" value="1"/>
</dbReference>
<dbReference type="InterPro" id="IPR013783">
    <property type="entry name" value="Ig-like_fold"/>
</dbReference>
<dbReference type="AlphaFoldDB" id="A0A1A6GNA3"/>
<dbReference type="InterPro" id="IPR050713">
    <property type="entry name" value="RTP_Phos/Ushers"/>
</dbReference>
<dbReference type="PANTHER" id="PTHR46957">
    <property type="entry name" value="CYTOKINE RECEPTOR"/>
    <property type="match status" value="1"/>
</dbReference>
<name>A0A1A6GNA3_NEOLE</name>
<keyword evidence="3" id="KW-1185">Reference proteome</keyword>
<evidence type="ECO:0000313" key="3">
    <source>
        <dbReference type="Proteomes" id="UP000092124"/>
    </source>
</evidence>
<organism evidence="2 3">
    <name type="scientific">Neotoma lepida</name>
    <name type="common">Desert woodrat</name>
    <dbReference type="NCBI Taxonomy" id="56216"/>
    <lineage>
        <taxon>Eukaryota</taxon>
        <taxon>Metazoa</taxon>
        <taxon>Chordata</taxon>
        <taxon>Craniata</taxon>
        <taxon>Vertebrata</taxon>
        <taxon>Euteleostomi</taxon>
        <taxon>Mammalia</taxon>
        <taxon>Eutheria</taxon>
        <taxon>Euarchontoglires</taxon>
        <taxon>Glires</taxon>
        <taxon>Rodentia</taxon>
        <taxon>Myomorpha</taxon>
        <taxon>Muroidea</taxon>
        <taxon>Cricetidae</taxon>
        <taxon>Neotominae</taxon>
        <taxon>Neotoma</taxon>
    </lineage>
</organism>
<evidence type="ECO:0000313" key="2">
    <source>
        <dbReference type="EMBL" id="OBS67768.1"/>
    </source>
</evidence>
<feature type="non-terminal residue" evidence="2">
    <location>
        <position position="1"/>
    </location>
</feature>
<feature type="non-terminal residue" evidence="2">
    <location>
        <position position="105"/>
    </location>
</feature>
<feature type="domain" description="Fibronectin type-III" evidence="1">
    <location>
        <begin position="32"/>
        <end position="105"/>
    </location>
</feature>
<evidence type="ECO:0000259" key="1">
    <source>
        <dbReference type="PROSITE" id="PS50853"/>
    </source>
</evidence>
<dbReference type="PROSITE" id="PS50853">
    <property type="entry name" value="FN3"/>
    <property type="match status" value="1"/>
</dbReference>
<dbReference type="PANTHER" id="PTHR46957:SF1">
    <property type="entry name" value="PHOSPHATIDYLINOSITOL PHOSPHATASE PTPRQ"/>
    <property type="match status" value="1"/>
</dbReference>
<dbReference type="GO" id="GO:0043235">
    <property type="term" value="C:receptor complex"/>
    <property type="evidence" value="ECO:0007669"/>
    <property type="project" value="TreeGrafter"/>
</dbReference>
<gene>
    <name evidence="2" type="ORF">A6R68_03691</name>
</gene>
<dbReference type="OrthoDB" id="10253954at2759"/>
<dbReference type="CDD" id="cd00063">
    <property type="entry name" value="FN3"/>
    <property type="match status" value="1"/>
</dbReference>